<feature type="non-terminal residue" evidence="1">
    <location>
        <position position="1"/>
    </location>
</feature>
<evidence type="ECO:0000313" key="1">
    <source>
        <dbReference type="EMBL" id="MFD1525115.1"/>
    </source>
</evidence>
<evidence type="ECO:0000313" key="2">
    <source>
        <dbReference type="Proteomes" id="UP001597111"/>
    </source>
</evidence>
<comment type="caution">
    <text evidence="1">The sequence shown here is derived from an EMBL/GenBank/DDBJ whole genome shotgun (WGS) entry which is preliminary data.</text>
</comment>
<sequence length="177" mass="18876">PGTAAVDRREPAAAACLLLASVAGGTYLAHEMTLASDPSTPEFLDDEDVAAMEWAERETAPDATFVVLGDAAEWFPALADRTILVGPWGVEWRGPDAYTAQLESFEAISRCDSAACVEAELAAAGVDPEYVYLPKGAYTVRGHPEVTFGTLDRSFAASPDWERAYENDGVVVYRAAG</sequence>
<accession>A0ABD6B2K6</accession>
<name>A0ABD6B2K6_9EURY</name>
<protein>
    <submittedName>
        <fullName evidence="1">Uncharacterized protein</fullName>
    </submittedName>
</protein>
<keyword evidence="2" id="KW-1185">Reference proteome</keyword>
<dbReference type="EMBL" id="JBHUDH010000016">
    <property type="protein sequence ID" value="MFD1525115.1"/>
    <property type="molecule type" value="Genomic_DNA"/>
</dbReference>
<reference evidence="1 2" key="1">
    <citation type="journal article" date="2019" name="Int. J. Syst. Evol. Microbiol.">
        <title>The Global Catalogue of Microorganisms (GCM) 10K type strain sequencing project: providing services to taxonomists for standard genome sequencing and annotation.</title>
        <authorList>
            <consortium name="The Broad Institute Genomics Platform"/>
            <consortium name="The Broad Institute Genome Sequencing Center for Infectious Disease"/>
            <person name="Wu L."/>
            <person name="Ma J."/>
        </authorList>
    </citation>
    <scope>NUCLEOTIDE SEQUENCE [LARGE SCALE GENOMIC DNA]</scope>
    <source>
        <strain evidence="1 2">CGMCC 1.12285</strain>
    </source>
</reference>
<proteinExistence type="predicted"/>
<dbReference type="Proteomes" id="UP001597111">
    <property type="component" value="Unassembled WGS sequence"/>
</dbReference>
<dbReference type="AlphaFoldDB" id="A0ABD6B2K6"/>
<organism evidence="1 2">
    <name type="scientific">Halolamina salina</name>
    <dbReference type="NCBI Taxonomy" id="1220023"/>
    <lineage>
        <taxon>Archaea</taxon>
        <taxon>Methanobacteriati</taxon>
        <taxon>Methanobacteriota</taxon>
        <taxon>Stenosarchaea group</taxon>
        <taxon>Halobacteria</taxon>
        <taxon>Halobacteriales</taxon>
        <taxon>Haloferacaceae</taxon>
    </lineage>
</organism>
<gene>
    <name evidence="1" type="ORF">ACFR9S_02185</name>
</gene>